<comment type="caution">
    <text evidence="3">The sequence shown here is derived from an EMBL/GenBank/DDBJ whole genome shotgun (WGS) entry which is preliminary data.</text>
</comment>
<dbReference type="EMBL" id="AZCX01000015">
    <property type="protein sequence ID" value="KRK46883.1"/>
    <property type="molecule type" value="Genomic_DNA"/>
</dbReference>
<keyword evidence="4" id="KW-1185">Reference proteome</keyword>
<dbReference type="InterPro" id="IPR029001">
    <property type="entry name" value="ITPase-like_fam"/>
</dbReference>
<dbReference type="PATRIC" id="fig|1302272.5.peg.875"/>
<dbReference type="Gene3D" id="3.90.950.10">
    <property type="match status" value="1"/>
</dbReference>
<gene>
    <name evidence="3" type="ORF">FC96_GL000876</name>
</gene>
<name>A0A0R1HQW7_9LACO</name>
<sequence length="198" mass="20711">MTNWLIASNNLYKTADLQLALAYYGLSAASYQTLMAPVAFPEEGVTSYQDNATAKVKYLAALVPDTGVIADDSGLTLAALGQSALGVTTKRTLHAQSNLSDNQAILAALAGQSDRRATMWCTLVAVTPHGRLTTATGTVSGYIAPAPVGDQSTGFDRIFTLALGGPTLAELSDKTRIPLTHRGRAAKQLVASLTQEGD</sequence>
<dbReference type="PANTHER" id="PTHR11067">
    <property type="entry name" value="INOSINE TRIPHOSPHATE PYROPHOSPHATASE/HAM1 PROTEIN"/>
    <property type="match status" value="1"/>
</dbReference>
<dbReference type="GO" id="GO:0047429">
    <property type="term" value="F:nucleoside triphosphate diphosphatase activity"/>
    <property type="evidence" value="ECO:0007669"/>
    <property type="project" value="InterPro"/>
</dbReference>
<evidence type="ECO:0000313" key="4">
    <source>
        <dbReference type="Proteomes" id="UP000050911"/>
    </source>
</evidence>
<accession>A0A0R1HQW7</accession>
<organism evidence="3 4">
    <name type="scientific">Secundilactobacillus kimchicus JCM 15530</name>
    <dbReference type="NCBI Taxonomy" id="1302272"/>
    <lineage>
        <taxon>Bacteria</taxon>
        <taxon>Bacillati</taxon>
        <taxon>Bacillota</taxon>
        <taxon>Bacilli</taxon>
        <taxon>Lactobacillales</taxon>
        <taxon>Lactobacillaceae</taxon>
        <taxon>Secundilactobacillus</taxon>
    </lineage>
</organism>
<dbReference type="GO" id="GO:0005829">
    <property type="term" value="C:cytosol"/>
    <property type="evidence" value="ECO:0007669"/>
    <property type="project" value="TreeGrafter"/>
</dbReference>
<dbReference type="SUPFAM" id="SSF52972">
    <property type="entry name" value="ITPase-like"/>
    <property type="match status" value="1"/>
</dbReference>
<reference evidence="3 4" key="1">
    <citation type="journal article" date="2015" name="Genome Announc.">
        <title>Expanding the biotechnology potential of lactobacilli through comparative genomics of 213 strains and associated genera.</title>
        <authorList>
            <person name="Sun Z."/>
            <person name="Harris H.M."/>
            <person name="McCann A."/>
            <person name="Guo C."/>
            <person name="Argimon S."/>
            <person name="Zhang W."/>
            <person name="Yang X."/>
            <person name="Jeffery I.B."/>
            <person name="Cooney J.C."/>
            <person name="Kagawa T.F."/>
            <person name="Liu W."/>
            <person name="Song Y."/>
            <person name="Salvetti E."/>
            <person name="Wrobel A."/>
            <person name="Rasinkangas P."/>
            <person name="Parkhill J."/>
            <person name="Rea M.C."/>
            <person name="O'Sullivan O."/>
            <person name="Ritari J."/>
            <person name="Douillard F.P."/>
            <person name="Paul Ross R."/>
            <person name="Yang R."/>
            <person name="Briner A.E."/>
            <person name="Felis G.E."/>
            <person name="de Vos W.M."/>
            <person name="Barrangou R."/>
            <person name="Klaenhammer T.R."/>
            <person name="Caufield P.W."/>
            <person name="Cui Y."/>
            <person name="Zhang H."/>
            <person name="O'Toole P.W."/>
        </authorList>
    </citation>
    <scope>NUCLEOTIDE SEQUENCE [LARGE SCALE GENOMIC DNA]</scope>
    <source>
        <strain evidence="3 4">JCM 15530</strain>
    </source>
</reference>
<dbReference type="AlphaFoldDB" id="A0A0R1HQW7"/>
<dbReference type="Pfam" id="PF01725">
    <property type="entry name" value="Ham1p_like"/>
    <property type="match status" value="1"/>
</dbReference>
<evidence type="ECO:0000313" key="3">
    <source>
        <dbReference type="EMBL" id="KRK46883.1"/>
    </source>
</evidence>
<dbReference type="CDD" id="cd00515">
    <property type="entry name" value="HAM1"/>
    <property type="match status" value="1"/>
</dbReference>
<evidence type="ECO:0000256" key="1">
    <source>
        <dbReference type="ARBA" id="ARBA00008023"/>
    </source>
</evidence>
<dbReference type="STRING" id="1302272.FC96_GL000876"/>
<keyword evidence="2" id="KW-0378">Hydrolase</keyword>
<dbReference type="GO" id="GO:0009143">
    <property type="term" value="P:nucleoside triphosphate catabolic process"/>
    <property type="evidence" value="ECO:0007669"/>
    <property type="project" value="InterPro"/>
</dbReference>
<dbReference type="InterPro" id="IPR002637">
    <property type="entry name" value="RdgB/HAM1"/>
</dbReference>
<comment type="similarity">
    <text evidence="1">Belongs to the HAM1 NTPase family.</text>
</comment>
<evidence type="ECO:0000256" key="2">
    <source>
        <dbReference type="ARBA" id="ARBA00022801"/>
    </source>
</evidence>
<dbReference type="Proteomes" id="UP000050911">
    <property type="component" value="Unassembled WGS sequence"/>
</dbReference>
<proteinExistence type="inferred from homology"/>
<protein>
    <submittedName>
        <fullName evidence="3">Xanthosine triphosphate pyrophosphatase</fullName>
    </submittedName>
</protein>
<dbReference type="PANTHER" id="PTHR11067:SF9">
    <property type="entry name" value="INOSINE TRIPHOSPHATE PYROPHOSPHATASE"/>
    <property type="match status" value="1"/>
</dbReference>